<dbReference type="InterPro" id="IPR019734">
    <property type="entry name" value="TPR_rpt"/>
</dbReference>
<dbReference type="PaxDb" id="44689-DDB0203049"/>
<dbReference type="SMR" id="Q556X6"/>
<dbReference type="HOGENOM" id="CLU_427277_0_0_1"/>
<keyword evidence="9" id="KW-1185">Reference proteome</keyword>
<dbReference type="KEGG" id="ddi:DDB_G0273301"/>
<dbReference type="FunCoup" id="Q556X6">
    <property type="interactions" value="82"/>
</dbReference>
<reference evidence="7 9" key="2">
    <citation type="journal article" date="2005" name="Nature">
        <title>The genome of the social amoeba Dictyostelium discoideum.</title>
        <authorList>
            <consortium name="The Dictyostelium discoideum Sequencing Consortium"/>
            <person name="Eichinger L."/>
            <person name="Pachebat J.A."/>
            <person name="Glockner G."/>
            <person name="Rajandream M.A."/>
            <person name="Sucgang R."/>
            <person name="Berriman M."/>
            <person name="Song J."/>
            <person name="Olsen R."/>
            <person name="Szafranski K."/>
            <person name="Xu Q."/>
            <person name="Tunggal B."/>
            <person name="Kummerfeld S."/>
            <person name="Madera M."/>
            <person name="Konfortov B.A."/>
            <person name="Rivero F."/>
            <person name="Bankier A.T."/>
            <person name="Lehmann R."/>
            <person name="Hamlin N."/>
            <person name="Davies R."/>
            <person name="Gaudet P."/>
            <person name="Fey P."/>
            <person name="Pilcher K."/>
            <person name="Chen G."/>
            <person name="Saunders D."/>
            <person name="Sodergren E."/>
            <person name="Davis P."/>
            <person name="Kerhornou A."/>
            <person name="Nie X."/>
            <person name="Hall N."/>
            <person name="Anjard C."/>
            <person name="Hemphill L."/>
            <person name="Bason N."/>
            <person name="Farbrother P."/>
            <person name="Desany B."/>
            <person name="Just E."/>
            <person name="Morio T."/>
            <person name="Rost R."/>
            <person name="Churcher C."/>
            <person name="Cooper J."/>
            <person name="Haydock S."/>
            <person name="van Driessche N."/>
            <person name="Cronin A."/>
            <person name="Goodhead I."/>
            <person name="Muzny D."/>
            <person name="Mourier T."/>
            <person name="Pain A."/>
            <person name="Lu M."/>
            <person name="Harper D."/>
            <person name="Lindsay R."/>
            <person name="Hauser H."/>
            <person name="James K."/>
            <person name="Quiles M."/>
            <person name="Madan Babu M."/>
            <person name="Saito T."/>
            <person name="Buchrieser C."/>
            <person name="Wardroper A."/>
            <person name="Felder M."/>
            <person name="Thangavelu M."/>
            <person name="Johnson D."/>
            <person name="Knights A."/>
            <person name="Loulseged H."/>
            <person name="Mungall K."/>
            <person name="Oliver K."/>
            <person name="Price C."/>
            <person name="Quail M.A."/>
            <person name="Urushihara H."/>
            <person name="Hernandez J."/>
            <person name="Rabbinowitsch E."/>
            <person name="Steffen D."/>
            <person name="Sanders M."/>
            <person name="Ma J."/>
            <person name="Kohara Y."/>
            <person name="Sharp S."/>
            <person name="Simmonds M."/>
            <person name="Spiegler S."/>
            <person name="Tivey A."/>
            <person name="Sugano S."/>
            <person name="White B."/>
            <person name="Walker D."/>
            <person name="Woodward J."/>
            <person name="Winckler T."/>
            <person name="Tanaka Y."/>
            <person name="Shaulsky G."/>
            <person name="Schleicher M."/>
            <person name="Weinstock G."/>
            <person name="Rosenthal A."/>
            <person name="Cox E.C."/>
            <person name="Chisholm R.L."/>
            <person name="Gibbs R."/>
            <person name="Loomis W.F."/>
            <person name="Platzer M."/>
            <person name="Kay R.R."/>
            <person name="Williams J."/>
            <person name="Dear P.H."/>
            <person name="Noegel A.A."/>
            <person name="Barrell B."/>
            <person name="Kuspa A."/>
        </authorList>
    </citation>
    <scope>NUCLEOTIDE SEQUENCE [LARGE SCALE GENOMIC DNA]</scope>
    <source>
        <strain evidence="7 9">AX4</strain>
    </source>
</reference>
<keyword evidence="3" id="KW-0862">Zinc</keyword>
<dbReference type="RefSeq" id="XP_644757.1">
    <property type="nucleotide sequence ID" value="XM_639665.1"/>
</dbReference>
<dbReference type="KEGG" id="ddi:DDB_G0273753"/>
<evidence type="ECO:0000256" key="1">
    <source>
        <dbReference type="ARBA" id="ARBA00022723"/>
    </source>
</evidence>
<dbReference type="dictyBase" id="DDB_G0273753"/>
<dbReference type="InterPro" id="IPR011990">
    <property type="entry name" value="TPR-like_helical_dom_sf"/>
</dbReference>
<evidence type="ECO:0000256" key="4">
    <source>
        <dbReference type="PROSITE-ProRule" id="PRU00134"/>
    </source>
</evidence>
<dbReference type="Gene3D" id="6.10.140.2220">
    <property type="match status" value="1"/>
</dbReference>
<dbReference type="Proteomes" id="UP000002195">
    <property type="component" value="Unassembled WGS sequence"/>
</dbReference>
<gene>
    <name evidence="8" type="ORF">DDB_G0273301</name>
    <name evidence="7" type="ORF">DDB_G0273753</name>
</gene>
<reference evidence="7 9" key="1">
    <citation type="journal article" date="2002" name="Nature">
        <title>Sequence and analysis of chromosome 2 of Dictyostelium discoideum.</title>
        <authorList>
            <consortium name="Dictyostelium Genome Sequencing Consortium"/>
            <person name="Glockner G."/>
            <person name="Eichinger L."/>
            <person name="Szafranski K."/>
            <person name="Pachebat J.A."/>
            <person name="Bankier A.T."/>
            <person name="Dear P.H."/>
            <person name="Lehmann R."/>
            <person name="Baumgart C."/>
            <person name="Parra G."/>
            <person name="Abril J.F."/>
            <person name="Guigo R."/>
            <person name="Kumpf K."/>
            <person name="Tunggal B."/>
            <person name="Cox E."/>
            <person name="Quail M.A."/>
            <person name="Platzer M."/>
            <person name="Rosenthal A."/>
            <person name="Noegel A.A."/>
        </authorList>
    </citation>
    <scope>NUCLEOTIDE SEQUENCE [LARGE SCALE GENOMIC DNA]</scope>
    <source>
        <strain evidence="7 9">AX4</strain>
    </source>
</reference>
<dbReference type="InterPro" id="IPR002893">
    <property type="entry name" value="Znf_MYND"/>
</dbReference>
<keyword evidence="2 4" id="KW-0863">Zinc-finger</keyword>
<dbReference type="OMA" id="KIFYERW"/>
<sequence length="641" mass="73507">MVRFGSSDRAFRNFRKIFYERWEKTYAEYKEGPVGGEFLIKNTKLRYLKSELMMKKLAVGRTSDFDFNLFVDGFYDTNNDKEPTEKSRKCNEGCEHSEQFNSWNHLKLVTLKVVESIFVLDKTMSVADWTKQLNSWTDNSDDLELKPLYPHLDEMAEAMVYKYQADEMIKAALDYRGLTENFISDLYLSRGKCWLQWCEKVKTRMQQHLNIAKSDIERLLYIRPCRAEGYAVIAKCFTLLEKSKKAAYFYKLALDLEPNNKKYKDSVSDALIKVNVKQRREYFDKNPSLEYEPAAQTSKFFYQDLKNAEKMLIKSKGLNETVFADVFVAPMGDYYRSQATNLSIAMSTGYKMNTGIGEANLNLGRLLLLKSSESSAISKALENFQKSLEYNDGENNIVQATFELGKLYLQIDGHGKGINVTKNGKLGLTYLEVASIKGSIPFVFANAQEAKVKKSAREIQVIKEFRQLLKDHENDKLIRHKEYGGYSKGFPENPRITMKDYKLVAQSSFDQGGTNPLADLMPDIRTVFEKCDDIELLLWDVQGFPCRFAVEGGQCIDPSSLKVGGKYSFIAFSTCRSKFDNQKIHDCDWIIQGPTTPSLCANCGKICTSKCTTNYCDRDCQTVDWQSDHKLICGLKSFKDR</sequence>
<dbReference type="PROSITE" id="PS50005">
    <property type="entry name" value="TPR"/>
    <property type="match status" value="1"/>
</dbReference>
<evidence type="ECO:0000259" key="6">
    <source>
        <dbReference type="PROSITE" id="PS50865"/>
    </source>
</evidence>
<proteinExistence type="predicted"/>
<dbReference type="RefSeq" id="XP_644493.1">
    <property type="nucleotide sequence ID" value="XM_639401.1"/>
</dbReference>
<dbReference type="Gene3D" id="1.25.40.10">
    <property type="entry name" value="Tetratricopeptide repeat domain"/>
    <property type="match status" value="1"/>
</dbReference>
<name>Q556X6_DICDI</name>
<evidence type="ECO:0000313" key="8">
    <source>
        <dbReference type="EMBL" id="EAL70868.1"/>
    </source>
</evidence>
<dbReference type="GO" id="GO:0008270">
    <property type="term" value="F:zinc ion binding"/>
    <property type="evidence" value="ECO:0007669"/>
    <property type="project" value="UniProtKB-KW"/>
</dbReference>
<dbReference type="SUPFAM" id="SSF144232">
    <property type="entry name" value="HIT/MYND zinc finger-like"/>
    <property type="match status" value="1"/>
</dbReference>
<dbReference type="VEuPathDB" id="AmoebaDB:DDB_G0273301"/>
<protein>
    <recommendedName>
        <fullName evidence="6">MYND-type domain-containing protein</fullName>
    </recommendedName>
</protein>
<keyword evidence="5" id="KW-0802">TPR repeat</keyword>
<dbReference type="GeneID" id="8619117"/>
<dbReference type="PROSITE" id="PS50865">
    <property type="entry name" value="ZF_MYND_2"/>
    <property type="match status" value="1"/>
</dbReference>
<feature type="domain" description="MYND-type" evidence="6">
    <location>
        <begin position="600"/>
        <end position="633"/>
    </location>
</feature>
<dbReference type="SUPFAM" id="SSF48452">
    <property type="entry name" value="TPR-like"/>
    <property type="match status" value="1"/>
</dbReference>
<comment type="caution">
    <text evidence="7">The sequence shown here is derived from an EMBL/GenBank/DDBJ whole genome shotgun (WGS) entry which is preliminary data.</text>
</comment>
<evidence type="ECO:0000256" key="3">
    <source>
        <dbReference type="ARBA" id="ARBA00022833"/>
    </source>
</evidence>
<reference evidence="7" key="3">
    <citation type="submission" date="2009-08" db="EMBL/GenBank/DDBJ databases">
        <authorList>
            <consortium name="The Dictyostelium discoideum Sequencing Consortium"/>
            <person name="Eichinger L."/>
            <person name="Pachebat J.A."/>
            <person name="Gloeckner G."/>
            <person name="Rajandream M.-A."/>
            <person name="Sucgang R."/>
            <person name="Song J."/>
            <person name="Cox E.C."/>
            <person name="Tunggal B."/>
            <person name="Szafranski K."/>
            <person name="Konfortov B.A."/>
            <person name="Farbrother P."/>
            <person name="Bankier A.T."/>
            <person name="Lehmann R."/>
            <person name="Hamlin N."/>
            <person name="Xu Q."/>
            <person name="Davies R."/>
            <person name="Gaudet P."/>
            <person name="Fey P."/>
            <person name="Pilcher K."/>
            <person name="Chen G."/>
            <person name="Saunders D."/>
            <person name="Sodergren E."/>
            <person name="Davis P."/>
            <person name="Nie X."/>
            <person name="Kerhornou A."/>
            <person name="Hemphill L."/>
            <person name="Bason N."/>
            <person name="Berriman M."/>
            <person name="Desany B."/>
            <person name="Churcher C."/>
            <person name="Cooper J."/>
            <person name="van Driessche N."/>
            <person name="Cronin A."/>
            <person name="Goodhead I."/>
            <person name="Muzny D."/>
            <person name="Hall N."/>
            <person name="Harper D."/>
            <person name="Lindsay R."/>
            <person name="Hauser H."/>
            <person name="James K."/>
            <person name="Quiles M."/>
            <person name="Buchrieser C."/>
            <person name="Wardroper A."/>
            <person name="Thangavelu M."/>
            <person name="Johnson D."/>
            <person name="Knights A."/>
            <person name="Loulseged H."/>
            <person name="Mungall K."/>
            <person name="Price C."/>
            <person name="Ma J."/>
            <person name="Quail M."/>
            <person name="Hernandez J."/>
            <person name="Rabbinowitsch E."/>
            <person name="Steffen D."/>
            <person name="Sanders M."/>
            <person name="Weinstock G."/>
            <person name="Sharp S."/>
            <person name="Just E."/>
            <person name="Shaulsky G."/>
            <person name="Simmonds M."/>
            <person name="Tivey A."/>
            <person name="White B."/>
            <person name="Walker D."/>
            <person name="Woodward J."/>
            <person name="Winckler T."/>
            <person name="Schleicher M."/>
            <person name="Rosenthal A."/>
            <person name="Rivero F."/>
            <person name="Chisholm R.L."/>
            <person name="Gibbs R."/>
            <person name="Loomis W.F."/>
            <person name="Platzer M."/>
            <person name="Kay R.R."/>
            <person name="Williams J."/>
            <person name="Dear P.H."/>
            <person name="Noegel A.A."/>
            <person name="Barrell B."/>
            <person name="Kuspa A."/>
        </authorList>
    </citation>
    <scope>NUCLEOTIDE SEQUENCE</scope>
    <source>
        <strain evidence="7">AX4</strain>
    </source>
</reference>
<dbReference type="EMBL" id="AAFI02000009">
    <property type="protein sequence ID" value="EAL70868.1"/>
    <property type="molecule type" value="Genomic_DNA"/>
</dbReference>
<evidence type="ECO:0000313" key="7">
    <source>
        <dbReference type="EMBL" id="EAL70567.1"/>
    </source>
</evidence>
<keyword evidence="1" id="KW-0479">Metal-binding</keyword>
<evidence type="ECO:0000313" key="9">
    <source>
        <dbReference type="Proteomes" id="UP000002195"/>
    </source>
</evidence>
<dbReference type="GeneID" id="8618859"/>
<dbReference type="EMBL" id="AAFI02000011">
    <property type="protein sequence ID" value="EAL70567.1"/>
    <property type="molecule type" value="Genomic_DNA"/>
</dbReference>
<dbReference type="AlphaFoldDB" id="Q556X6"/>
<organism evidence="7 9">
    <name type="scientific">Dictyostelium discoideum</name>
    <name type="common">Social amoeba</name>
    <dbReference type="NCBI Taxonomy" id="44689"/>
    <lineage>
        <taxon>Eukaryota</taxon>
        <taxon>Amoebozoa</taxon>
        <taxon>Evosea</taxon>
        <taxon>Eumycetozoa</taxon>
        <taxon>Dictyostelia</taxon>
        <taxon>Dictyosteliales</taxon>
        <taxon>Dictyosteliaceae</taxon>
        <taxon>Dictyostelium</taxon>
    </lineage>
</organism>
<evidence type="ECO:0000256" key="5">
    <source>
        <dbReference type="PROSITE-ProRule" id="PRU00339"/>
    </source>
</evidence>
<accession>Q556X6</accession>
<dbReference type="dictyBase" id="DDB_G0273301"/>
<feature type="repeat" description="TPR" evidence="5">
    <location>
        <begin position="227"/>
        <end position="260"/>
    </location>
</feature>
<evidence type="ECO:0000256" key="2">
    <source>
        <dbReference type="ARBA" id="ARBA00022771"/>
    </source>
</evidence>